<reference evidence="2" key="2">
    <citation type="submission" date="2025-08" db="UniProtKB">
        <authorList>
            <consortium name="RefSeq"/>
        </authorList>
    </citation>
    <scope>IDENTIFICATION</scope>
</reference>
<evidence type="ECO:0000313" key="1">
    <source>
        <dbReference type="Proteomes" id="UP001515500"/>
    </source>
</evidence>
<dbReference type="GeneID" id="120250238"/>
<dbReference type="Proteomes" id="UP001515500">
    <property type="component" value="Chromosome 1"/>
</dbReference>
<gene>
    <name evidence="2" type="primary">LOC120250238</name>
</gene>
<name>A0AB40AJG6_DIOCR</name>
<sequence length="110" mass="12102">MPCYFFFLVYLEDAPGKELSSQLRVLQSNLKASSTSPSPALIFLGGRVLDQYQSSPTLDIVEALICGRDWLHASMGCHGKMDFDDGVDDMLKGDLVAQTLNEASNEIEID</sequence>
<keyword evidence="1" id="KW-1185">Reference proteome</keyword>
<evidence type="ECO:0000313" key="2">
    <source>
        <dbReference type="RefSeq" id="XP_039114999.1"/>
    </source>
</evidence>
<dbReference type="AlphaFoldDB" id="A0AB40AJG6"/>
<proteinExistence type="predicted"/>
<dbReference type="RefSeq" id="XP_039114999.1">
    <property type="nucleotide sequence ID" value="XM_039259065.1"/>
</dbReference>
<protein>
    <submittedName>
        <fullName evidence="2">Uncharacterized protein LOC120250238</fullName>
    </submittedName>
</protein>
<organism evidence="1 2">
    <name type="scientific">Dioscorea cayennensis subsp. rotundata</name>
    <name type="common">White Guinea yam</name>
    <name type="synonym">Dioscorea rotundata</name>
    <dbReference type="NCBI Taxonomy" id="55577"/>
    <lineage>
        <taxon>Eukaryota</taxon>
        <taxon>Viridiplantae</taxon>
        <taxon>Streptophyta</taxon>
        <taxon>Embryophyta</taxon>
        <taxon>Tracheophyta</taxon>
        <taxon>Spermatophyta</taxon>
        <taxon>Magnoliopsida</taxon>
        <taxon>Liliopsida</taxon>
        <taxon>Dioscoreales</taxon>
        <taxon>Dioscoreaceae</taxon>
        <taxon>Dioscorea</taxon>
    </lineage>
</organism>
<accession>A0AB40AJG6</accession>
<reference evidence="1" key="1">
    <citation type="submission" date="2025-05" db="UniProtKB">
        <authorList>
            <consortium name="RefSeq"/>
        </authorList>
    </citation>
    <scope>NUCLEOTIDE SEQUENCE [LARGE SCALE GENOMIC DNA]</scope>
</reference>